<dbReference type="PANTHER" id="PTHR12821">
    <property type="entry name" value="BYSTIN"/>
    <property type="match status" value="1"/>
</dbReference>
<feature type="compositionally biased region" description="Acidic residues" evidence="2">
    <location>
        <begin position="97"/>
        <end position="114"/>
    </location>
</feature>
<gene>
    <name evidence="3" type="ORF">GRF29_44g852396</name>
</gene>
<evidence type="ECO:0000313" key="3">
    <source>
        <dbReference type="EMBL" id="KAK3209867.1"/>
    </source>
</evidence>
<evidence type="ECO:0000313" key="4">
    <source>
        <dbReference type="Proteomes" id="UP001280581"/>
    </source>
</evidence>
<dbReference type="GO" id="GO:0005730">
    <property type="term" value="C:nucleolus"/>
    <property type="evidence" value="ECO:0007669"/>
    <property type="project" value="TreeGrafter"/>
</dbReference>
<evidence type="ECO:0000256" key="1">
    <source>
        <dbReference type="ARBA" id="ARBA00007114"/>
    </source>
</evidence>
<dbReference type="Pfam" id="PF05291">
    <property type="entry name" value="Bystin"/>
    <property type="match status" value="1"/>
</dbReference>
<dbReference type="InterPro" id="IPR007955">
    <property type="entry name" value="Bystin"/>
</dbReference>
<feature type="region of interest" description="Disordered" evidence="2">
    <location>
        <begin position="1"/>
        <end position="114"/>
    </location>
</feature>
<organism evidence="3 4">
    <name type="scientific">Pseudopithomyces chartarum</name>
    <dbReference type="NCBI Taxonomy" id="1892770"/>
    <lineage>
        <taxon>Eukaryota</taxon>
        <taxon>Fungi</taxon>
        <taxon>Dikarya</taxon>
        <taxon>Ascomycota</taxon>
        <taxon>Pezizomycotina</taxon>
        <taxon>Dothideomycetes</taxon>
        <taxon>Pleosporomycetidae</taxon>
        <taxon>Pleosporales</taxon>
        <taxon>Massarineae</taxon>
        <taxon>Didymosphaeriaceae</taxon>
        <taxon>Pseudopithomyces</taxon>
    </lineage>
</organism>
<accession>A0AAN6LYI2</accession>
<protein>
    <recommendedName>
        <fullName evidence="5">Bystin</fullName>
    </recommendedName>
</protein>
<reference evidence="3 4" key="1">
    <citation type="submission" date="2021-02" db="EMBL/GenBank/DDBJ databases">
        <title>Genome assembly of Pseudopithomyces chartarum.</title>
        <authorList>
            <person name="Jauregui R."/>
            <person name="Singh J."/>
            <person name="Voisey C."/>
        </authorList>
    </citation>
    <scope>NUCLEOTIDE SEQUENCE [LARGE SCALE GENOMIC DNA]</scope>
    <source>
        <strain evidence="3 4">AGR01</strain>
    </source>
</reference>
<dbReference type="GO" id="GO:0030515">
    <property type="term" value="F:snoRNA binding"/>
    <property type="evidence" value="ECO:0007669"/>
    <property type="project" value="TreeGrafter"/>
</dbReference>
<dbReference type="GO" id="GO:0006364">
    <property type="term" value="P:rRNA processing"/>
    <property type="evidence" value="ECO:0007669"/>
    <property type="project" value="TreeGrafter"/>
</dbReference>
<keyword evidence="4" id="KW-1185">Reference proteome</keyword>
<comment type="caution">
    <text evidence="3">The sequence shown here is derived from an EMBL/GenBank/DDBJ whole genome shotgun (WGS) entry which is preliminary data.</text>
</comment>
<name>A0AAN6LYI2_9PLEO</name>
<dbReference type="PANTHER" id="PTHR12821:SF0">
    <property type="entry name" value="BYSTIN"/>
    <property type="match status" value="1"/>
</dbReference>
<dbReference type="GO" id="GO:0030688">
    <property type="term" value="C:preribosome, small subunit precursor"/>
    <property type="evidence" value="ECO:0007669"/>
    <property type="project" value="TreeGrafter"/>
</dbReference>
<comment type="similarity">
    <text evidence="1">Belongs to the bystin family.</text>
</comment>
<proteinExistence type="inferred from homology"/>
<evidence type="ECO:0000256" key="2">
    <source>
        <dbReference type="SAM" id="MobiDB-lite"/>
    </source>
</evidence>
<dbReference type="EMBL" id="WVTA01000005">
    <property type="protein sequence ID" value="KAK3209867.1"/>
    <property type="molecule type" value="Genomic_DNA"/>
</dbReference>
<dbReference type="AlphaFoldDB" id="A0AAN6LYI2"/>
<dbReference type="Proteomes" id="UP001280581">
    <property type="component" value="Unassembled WGS sequence"/>
</dbReference>
<sequence length="490" mass="54029">MPKTPKSPATREGQRHNPLAEEYAPSLELKQKAPKKNKKRSRDENEGDGYVDSKSSRKILDIAQELADEAESETKARRPAPSKSNPAFDFETRLGEDDGEDETAQYEDEDQWGDEDEIVEEVEIDADDLETFNKFLPTDDLSSLKWPGQEAQASGGGGTDLAALILDKIAQHESSAPQREIHGGGDPEDAIELPEKVVEVYSKVGMILSRYKSGKLPKPFKILPTIPAWETLVAVTQPDRWTPNSVYAATRLFISSKPYIAQQFLNSVLLPAVQDNIRETHKLNVHLYNALKKALYKPSAFFKGIVFPMLIDGCTQREATIIASVVAKVSVPVLHSAAAIHRLCEIAAEQMSSDPEAAGPVNIFIRTLLEKKYALPYKVIDALVFHFLRFRATGASTADAMDTDGGDLGGTGKLPVIWHQCLLAFAQRYRNDITEDQREALLDLLLTRGHSTISPEVRRELLQGRGRGVVAEPAPVGMDGDDTMIMAVDG</sequence>
<evidence type="ECO:0008006" key="5">
    <source>
        <dbReference type="Google" id="ProtNLM"/>
    </source>
</evidence>
<dbReference type="GO" id="GO:0005737">
    <property type="term" value="C:cytoplasm"/>
    <property type="evidence" value="ECO:0007669"/>
    <property type="project" value="TreeGrafter"/>
</dbReference>